<gene>
    <name evidence="2" type="ORF">ACFFQ6_05465</name>
</gene>
<dbReference type="Gene3D" id="3.40.50.720">
    <property type="entry name" value="NAD(P)-binding Rossmann-like Domain"/>
    <property type="match status" value="1"/>
</dbReference>
<evidence type="ECO:0000313" key="3">
    <source>
        <dbReference type="Proteomes" id="UP001589587"/>
    </source>
</evidence>
<keyword evidence="3" id="KW-1185">Reference proteome</keyword>
<evidence type="ECO:0008006" key="4">
    <source>
        <dbReference type="Google" id="ProtNLM"/>
    </source>
</evidence>
<name>A0ABV5X9H9_9NOCA</name>
<proteinExistence type="predicted"/>
<protein>
    <recommendedName>
        <fullName evidence="4">Bacteriocin biosynthesis cyclodehydratase domain-containing protein</fullName>
    </recommendedName>
</protein>
<organism evidence="2 3">
    <name type="scientific">Rhodococcus baikonurensis</name>
    <dbReference type="NCBI Taxonomy" id="172041"/>
    <lineage>
        <taxon>Bacteria</taxon>
        <taxon>Bacillati</taxon>
        <taxon>Actinomycetota</taxon>
        <taxon>Actinomycetes</taxon>
        <taxon>Mycobacteriales</taxon>
        <taxon>Nocardiaceae</taxon>
        <taxon>Rhodococcus</taxon>
        <taxon>Rhodococcus erythropolis group</taxon>
    </lineage>
</organism>
<evidence type="ECO:0000256" key="1">
    <source>
        <dbReference type="SAM" id="MobiDB-lite"/>
    </source>
</evidence>
<feature type="region of interest" description="Disordered" evidence="1">
    <location>
        <begin position="1"/>
        <end position="25"/>
    </location>
</feature>
<dbReference type="EMBL" id="JBHMAS010000004">
    <property type="protein sequence ID" value="MFB9779120.1"/>
    <property type="molecule type" value="Genomic_DNA"/>
</dbReference>
<evidence type="ECO:0000313" key="2">
    <source>
        <dbReference type="EMBL" id="MFB9779120.1"/>
    </source>
</evidence>
<accession>A0ABV5X9H9</accession>
<reference evidence="2 3" key="1">
    <citation type="submission" date="2024-09" db="EMBL/GenBank/DDBJ databases">
        <authorList>
            <person name="Sun Q."/>
            <person name="Mori K."/>
        </authorList>
    </citation>
    <scope>NUCLEOTIDE SEQUENCE [LARGE SCALE GENOMIC DNA]</scope>
    <source>
        <strain evidence="2 3">JCM 11411</strain>
    </source>
</reference>
<dbReference type="RefSeq" id="WP_378374044.1">
    <property type="nucleotide sequence ID" value="NZ_JBHMAS010000004.1"/>
</dbReference>
<sequence length="312" mass="33566">MTGDRQQDATQNSTSQRSAGPRWDPRIAVLSRPDGRLQLGWTPGRAVLLTLPAGVDARAVKSILRTMDGSKSRAAILWEASRRGIPTSVTEQFLAQLADSGFVHTARRNTATVRIHGVGPLSDAVERALVTSGVSTRRSRGYRNTDVVRSWNEQLVVLADDVVTDPRLVSDLVRYGLPHLSVRIRDGNGVVGPLVLPGRSSCLRCADIIRSELDPHWLHLSAQLLGSAGHAESAMIHASVALALAEIDATLGALDLPGVEDLPSAATAASLSSTLEIALRPYRITTRRWPRQISCSCQYLAPVSGKGRPSQT</sequence>
<feature type="compositionally biased region" description="Polar residues" evidence="1">
    <location>
        <begin position="8"/>
        <end position="18"/>
    </location>
</feature>
<dbReference type="Proteomes" id="UP001589587">
    <property type="component" value="Unassembled WGS sequence"/>
</dbReference>
<comment type="caution">
    <text evidence="2">The sequence shown here is derived from an EMBL/GenBank/DDBJ whole genome shotgun (WGS) entry which is preliminary data.</text>
</comment>